<name>A0A443IUR1_9BACI</name>
<keyword evidence="1" id="KW-0472">Membrane</keyword>
<keyword evidence="3" id="KW-1185">Reference proteome</keyword>
<evidence type="ECO:0000313" key="3">
    <source>
        <dbReference type="Proteomes" id="UP000273811"/>
    </source>
</evidence>
<comment type="caution">
    <text evidence="2">The sequence shown here is derived from an EMBL/GenBank/DDBJ whole genome shotgun (WGS) entry which is preliminary data.</text>
</comment>
<feature type="transmembrane region" description="Helical" evidence="1">
    <location>
        <begin position="36"/>
        <end position="53"/>
    </location>
</feature>
<sequence>MAASDLQNDKMGFGCMTSILAVFASIIFFIKGYAWIGWLCIIPTLFLNLISFLKYSKGIKRNREELSKQLENLKPKTGNFKAGQTFISSNQLTKIAVDEQAKRICIWAPENPDTSAALAGMAYETFEYDYSDILAVEMSEDGVSLGTKSSQSQTARSLLEGFISKADGTFIGGAQPAEKKKKNVDSLDLTIIVNSPARPLHTINFFTFISEGSQPPLKKGSPAYREHINRLRHWYMLLSFVMQESTEEDKPVHETVLNDILPDIDTLSAMDELLEESKRRQQGG</sequence>
<keyword evidence="1" id="KW-0812">Transmembrane</keyword>
<accession>A0A443IUR1</accession>
<evidence type="ECO:0000256" key="1">
    <source>
        <dbReference type="SAM" id="Phobius"/>
    </source>
</evidence>
<gene>
    <name evidence="2" type="ORF">D4N35_007885</name>
</gene>
<organism evidence="2 3">
    <name type="scientific">Siminovitchia fortis</name>
    <dbReference type="NCBI Taxonomy" id="254758"/>
    <lineage>
        <taxon>Bacteria</taxon>
        <taxon>Bacillati</taxon>
        <taxon>Bacillota</taxon>
        <taxon>Bacilli</taxon>
        <taxon>Bacillales</taxon>
        <taxon>Bacillaceae</taxon>
        <taxon>Siminovitchia</taxon>
    </lineage>
</organism>
<proteinExistence type="predicted"/>
<protein>
    <submittedName>
        <fullName evidence="2">Uncharacterized protein</fullName>
    </submittedName>
</protein>
<keyword evidence="1" id="KW-1133">Transmembrane helix</keyword>
<dbReference type="AlphaFoldDB" id="A0A443IUR1"/>
<feature type="transmembrane region" description="Helical" evidence="1">
    <location>
        <begin position="12"/>
        <end position="30"/>
    </location>
</feature>
<evidence type="ECO:0000313" key="2">
    <source>
        <dbReference type="EMBL" id="RWR11849.1"/>
    </source>
</evidence>
<dbReference type="RefSeq" id="WP_120072218.1">
    <property type="nucleotide sequence ID" value="NZ_CP126113.1"/>
</dbReference>
<dbReference type="OrthoDB" id="7596142at2"/>
<reference evidence="2" key="1">
    <citation type="submission" date="2018-12" db="EMBL/GenBank/DDBJ databases">
        <authorList>
            <person name="Sun L."/>
            <person name="Chen Z."/>
        </authorList>
    </citation>
    <scope>NUCLEOTIDE SEQUENCE [LARGE SCALE GENOMIC DNA]</scope>
    <source>
        <strain evidence="2">DSM 16012</strain>
    </source>
</reference>
<dbReference type="EMBL" id="QYTU02000014">
    <property type="protein sequence ID" value="RWR11849.1"/>
    <property type="molecule type" value="Genomic_DNA"/>
</dbReference>
<dbReference type="Proteomes" id="UP000273811">
    <property type="component" value="Unassembled WGS sequence"/>
</dbReference>